<dbReference type="SUPFAM" id="SSF54913">
    <property type="entry name" value="GlnB-like"/>
    <property type="match status" value="1"/>
</dbReference>
<dbReference type="EMBL" id="VWMK01000004">
    <property type="protein sequence ID" value="KAA3767852.1"/>
    <property type="molecule type" value="Genomic_DNA"/>
</dbReference>
<sequence length="145" mass="16484">MRTVRLITCNDAMQAHIFQGALENEGIESLLHNENLSSLLKSCVSNISGVDIFVYEKDYERALQVLRDNQSFPEDLKCCPYCGSADITFKLRSDRRMRAACAAVLSLLVMAPPGDNHWTYKCNRCKALFDKPVSADYKREEESRI</sequence>
<dbReference type="Pfam" id="PF09413">
    <property type="entry name" value="DUF2007"/>
    <property type="match status" value="1"/>
</dbReference>
<dbReference type="RefSeq" id="WP_130058477.1">
    <property type="nucleotide sequence ID" value="NZ_CP083675.1"/>
</dbReference>
<accession>A0A7J4XLP6</accession>
<evidence type="ECO:0000313" key="3">
    <source>
        <dbReference type="Proteomes" id="UP000422221"/>
    </source>
</evidence>
<evidence type="ECO:0000313" key="2">
    <source>
        <dbReference type="EMBL" id="KAA3767852.1"/>
    </source>
</evidence>
<name>A0A7J4XLP6_9BACE</name>
<dbReference type="AlphaFoldDB" id="A0A7J4XLP6"/>
<feature type="domain" description="DUF2007" evidence="1">
    <location>
        <begin position="4"/>
        <end position="69"/>
    </location>
</feature>
<dbReference type="InterPro" id="IPR011322">
    <property type="entry name" value="N-reg_PII-like_a/b"/>
</dbReference>
<dbReference type="Gene3D" id="3.30.70.790">
    <property type="entry name" value="UreE, C-terminal domain"/>
    <property type="match status" value="1"/>
</dbReference>
<comment type="caution">
    <text evidence="2">The sequence shown here is derived from an EMBL/GenBank/DDBJ whole genome shotgun (WGS) entry which is preliminary data.</text>
</comment>
<reference evidence="2 3" key="1">
    <citation type="journal article" date="2019" name="Nat. Med.">
        <title>A library of human gut bacterial isolates paired with longitudinal multiomics data enables mechanistic microbiome research.</title>
        <authorList>
            <person name="Poyet M."/>
            <person name="Groussin M."/>
            <person name="Gibbons S.M."/>
            <person name="Avila-Pacheco J."/>
            <person name="Jiang X."/>
            <person name="Kearney S.M."/>
            <person name="Perrotta A.R."/>
            <person name="Berdy B."/>
            <person name="Zhao S."/>
            <person name="Lieberman T.D."/>
            <person name="Swanson P.K."/>
            <person name="Smith M."/>
            <person name="Roesemann S."/>
            <person name="Alexander J.E."/>
            <person name="Rich S.A."/>
            <person name="Livny J."/>
            <person name="Vlamakis H."/>
            <person name="Clish C."/>
            <person name="Bullock K."/>
            <person name="Deik A."/>
            <person name="Scott J."/>
            <person name="Pierce K.A."/>
            <person name="Xavier R.J."/>
            <person name="Alm E.J."/>
        </authorList>
    </citation>
    <scope>NUCLEOTIDE SEQUENCE [LARGE SCALE GENOMIC DNA]</scope>
    <source>
        <strain evidence="2 3">BIOML-A10</strain>
    </source>
</reference>
<dbReference type="Proteomes" id="UP000422221">
    <property type="component" value="Unassembled WGS sequence"/>
</dbReference>
<dbReference type="InterPro" id="IPR018551">
    <property type="entry name" value="DUF2007"/>
</dbReference>
<organism evidence="2 3">
    <name type="scientific">Bacteroides salyersiae</name>
    <dbReference type="NCBI Taxonomy" id="291644"/>
    <lineage>
        <taxon>Bacteria</taxon>
        <taxon>Pseudomonadati</taxon>
        <taxon>Bacteroidota</taxon>
        <taxon>Bacteroidia</taxon>
        <taxon>Bacteroidales</taxon>
        <taxon>Bacteroidaceae</taxon>
        <taxon>Bacteroides</taxon>
    </lineage>
</organism>
<protein>
    <submittedName>
        <fullName evidence="2">DUF2007 domain-containing protein</fullName>
    </submittedName>
</protein>
<proteinExistence type="predicted"/>
<evidence type="ECO:0000259" key="1">
    <source>
        <dbReference type="Pfam" id="PF09413"/>
    </source>
</evidence>
<gene>
    <name evidence="2" type="ORF">F3F73_05495</name>
</gene>